<keyword evidence="2" id="KW-0539">Nucleus</keyword>
<accession>A0AA38LSK7</accession>
<dbReference type="EMBL" id="JAHRHJ020000001">
    <property type="protein sequence ID" value="KAH9332032.1"/>
    <property type="molecule type" value="Genomic_DNA"/>
</dbReference>
<proteinExistence type="predicted"/>
<dbReference type="AlphaFoldDB" id="A0AA38LSK7"/>
<dbReference type="PANTHER" id="PTHR12663:SF0">
    <property type="entry name" value="PRECOCIOUS DISSOCIATION OF SISTERS 5, ISOFORM A"/>
    <property type="match status" value="1"/>
</dbReference>
<evidence type="ECO:0000313" key="3">
    <source>
        <dbReference type="EMBL" id="KAH9332032.1"/>
    </source>
</evidence>
<dbReference type="InterPro" id="IPR039776">
    <property type="entry name" value="Pds5"/>
</dbReference>
<comment type="subcellular location">
    <subcellularLocation>
        <location evidence="1">Nucleus</location>
    </subcellularLocation>
</comment>
<reference evidence="3 4" key="1">
    <citation type="journal article" date="2021" name="Nat. Plants">
        <title>The Taxus genome provides insights into paclitaxel biosynthesis.</title>
        <authorList>
            <person name="Xiong X."/>
            <person name="Gou J."/>
            <person name="Liao Q."/>
            <person name="Li Y."/>
            <person name="Zhou Q."/>
            <person name="Bi G."/>
            <person name="Li C."/>
            <person name="Du R."/>
            <person name="Wang X."/>
            <person name="Sun T."/>
            <person name="Guo L."/>
            <person name="Liang H."/>
            <person name="Lu P."/>
            <person name="Wu Y."/>
            <person name="Zhang Z."/>
            <person name="Ro D.K."/>
            <person name="Shang Y."/>
            <person name="Huang S."/>
            <person name="Yan J."/>
        </authorList>
    </citation>
    <scope>NUCLEOTIDE SEQUENCE [LARGE SCALE GENOMIC DNA]</scope>
    <source>
        <strain evidence="3">Ta-2019</strain>
    </source>
</reference>
<protein>
    <submittedName>
        <fullName evidence="3">Uncharacterized protein</fullName>
    </submittedName>
</protein>
<feature type="non-terminal residue" evidence="3">
    <location>
        <position position="140"/>
    </location>
</feature>
<dbReference type="GO" id="GO:0005634">
    <property type="term" value="C:nucleus"/>
    <property type="evidence" value="ECO:0007669"/>
    <property type="project" value="UniProtKB-SubCell"/>
</dbReference>
<evidence type="ECO:0000256" key="2">
    <source>
        <dbReference type="ARBA" id="ARBA00023242"/>
    </source>
</evidence>
<dbReference type="GO" id="GO:0006281">
    <property type="term" value="P:DNA repair"/>
    <property type="evidence" value="ECO:0007669"/>
    <property type="project" value="TreeGrafter"/>
</dbReference>
<comment type="caution">
    <text evidence="3">The sequence shown here is derived from an EMBL/GenBank/DDBJ whole genome shotgun (WGS) entry which is preliminary data.</text>
</comment>
<sequence>SVWIMGLVRDRDVKAKLYRLGRWLKFTPHEKSVWLNTLEEAASCLFLIEQSDYSSMSTAMDPLVTHLARFDLLRHDEVDVRLLVIIGISEVTRITAPSLPYDDITMKEIYELIIGSFQKLWDTTNPHFNKRVKILGNMAK</sequence>
<gene>
    <name evidence="3" type="ORF">KI387_004140</name>
</gene>
<dbReference type="Proteomes" id="UP000824469">
    <property type="component" value="Unassembled WGS sequence"/>
</dbReference>
<dbReference type="GO" id="GO:0007064">
    <property type="term" value="P:mitotic sister chromatid cohesion"/>
    <property type="evidence" value="ECO:0007669"/>
    <property type="project" value="InterPro"/>
</dbReference>
<dbReference type="OMA" id="HEKSVWL"/>
<evidence type="ECO:0000256" key="1">
    <source>
        <dbReference type="ARBA" id="ARBA00004123"/>
    </source>
</evidence>
<dbReference type="Pfam" id="PF20168">
    <property type="entry name" value="PDS5"/>
    <property type="match status" value="1"/>
</dbReference>
<dbReference type="PANTHER" id="PTHR12663">
    <property type="entry name" value="ANDROGEN INDUCED INHIBITOR OF PROLIFERATION AS3 / PDS5-RELATED"/>
    <property type="match status" value="1"/>
</dbReference>
<organism evidence="3 4">
    <name type="scientific">Taxus chinensis</name>
    <name type="common">Chinese yew</name>
    <name type="synonym">Taxus wallichiana var. chinensis</name>
    <dbReference type="NCBI Taxonomy" id="29808"/>
    <lineage>
        <taxon>Eukaryota</taxon>
        <taxon>Viridiplantae</taxon>
        <taxon>Streptophyta</taxon>
        <taxon>Embryophyta</taxon>
        <taxon>Tracheophyta</taxon>
        <taxon>Spermatophyta</taxon>
        <taxon>Pinopsida</taxon>
        <taxon>Pinidae</taxon>
        <taxon>Conifers II</taxon>
        <taxon>Cupressales</taxon>
        <taxon>Taxaceae</taxon>
        <taxon>Taxus</taxon>
    </lineage>
</organism>
<name>A0AA38LSK7_TAXCH</name>
<keyword evidence="4" id="KW-1185">Reference proteome</keyword>
<dbReference type="GO" id="GO:0000785">
    <property type="term" value="C:chromatin"/>
    <property type="evidence" value="ECO:0007669"/>
    <property type="project" value="TreeGrafter"/>
</dbReference>
<evidence type="ECO:0000313" key="4">
    <source>
        <dbReference type="Proteomes" id="UP000824469"/>
    </source>
</evidence>
<feature type="non-terminal residue" evidence="3">
    <location>
        <position position="1"/>
    </location>
</feature>